<evidence type="ECO:0000313" key="1">
    <source>
        <dbReference type="Proteomes" id="UP000085678"/>
    </source>
</evidence>
<dbReference type="OrthoDB" id="10057690at2759"/>
<keyword evidence="1" id="KW-1185">Reference proteome</keyword>
<protein>
    <submittedName>
        <fullName evidence="2">Uncharacterized protein LOC106162064</fullName>
    </submittedName>
</protein>
<organism evidence="1 2">
    <name type="scientific">Lingula anatina</name>
    <name type="common">Brachiopod</name>
    <name type="synonym">Lingula unguis</name>
    <dbReference type="NCBI Taxonomy" id="7574"/>
    <lineage>
        <taxon>Eukaryota</taxon>
        <taxon>Metazoa</taxon>
        <taxon>Spiralia</taxon>
        <taxon>Lophotrochozoa</taxon>
        <taxon>Brachiopoda</taxon>
        <taxon>Linguliformea</taxon>
        <taxon>Lingulata</taxon>
        <taxon>Lingulida</taxon>
        <taxon>Linguloidea</taxon>
        <taxon>Lingulidae</taxon>
        <taxon>Lingula</taxon>
    </lineage>
</organism>
<name>A0A1S3IB47_LINAN</name>
<dbReference type="PANTHER" id="PTHR47331">
    <property type="entry name" value="PHD-TYPE DOMAIN-CONTAINING PROTEIN"/>
    <property type="match status" value="1"/>
</dbReference>
<dbReference type="Proteomes" id="UP000085678">
    <property type="component" value="Unplaced"/>
</dbReference>
<dbReference type="RefSeq" id="XP_013394629.1">
    <property type="nucleotide sequence ID" value="XM_013539175.1"/>
</dbReference>
<dbReference type="STRING" id="7574.A0A1S3IB47"/>
<dbReference type="GeneID" id="106162064"/>
<accession>A0A1S3IB47</accession>
<dbReference type="PANTHER" id="PTHR47331:SF5">
    <property type="entry name" value="RIBONUCLEASE H"/>
    <property type="match status" value="1"/>
</dbReference>
<evidence type="ECO:0000313" key="2">
    <source>
        <dbReference type="RefSeq" id="XP_013394629.1"/>
    </source>
</evidence>
<dbReference type="AlphaFoldDB" id="A0A1S3IB47"/>
<gene>
    <name evidence="2" type="primary">LOC106162064</name>
</gene>
<dbReference type="Pfam" id="PF05380">
    <property type="entry name" value="Peptidase_A17"/>
    <property type="match status" value="1"/>
</dbReference>
<dbReference type="InterPro" id="IPR008042">
    <property type="entry name" value="Retrotrans_Pao"/>
</dbReference>
<reference evidence="2" key="1">
    <citation type="submission" date="2025-08" db="UniProtKB">
        <authorList>
            <consortium name="RefSeq"/>
        </authorList>
    </citation>
    <scope>IDENTIFICATION</scope>
    <source>
        <tissue evidence="2">Gonads</tissue>
    </source>
</reference>
<proteinExistence type="predicted"/>
<sequence length="633" mass="71053">MKVHLFGATSSPGCSTYGFRQMALDSQAEFGDGVTNFLLHNFYVDDGLISLPSVDEARNLVVSSMKACKNSGLHLHKFTSNRKEVLDVVEKDDRAVEVQNINLDKSVIERVLGGQWCILSDAFKFRIVVSDKPYTRRGILSTVNSVFDPLGFLAPFILVGKLILQELCKENTDWDAPLSDHLRPMWERWRASLPLLVDLSVARCFKPDNFGLVKSAALHHFSDASEKAYGQCSYLQLIDENNSVHCTLVCGKSRVAPLKVLSIPRMELLAATLSVQVSSVLTKELDIQDIQHFFWTDSKVVLGYLANEARRFKVYVAKCVQYIQNQSEISQWKYVASTDNPADHASRGLLASDLVQNSLWFSGPAFLRDPECNQDSHSPKVVDENDPEVRSKNVAFATTHTNDAHAEFDLNRFSHVSSWDRLLKTVALCLRFKEILLSKVRKRTLKSISGPLTVDNLQEAESCVVKLVQRVSFRLDYEALRRMKCAPRSSRDKKSNHQLPRSSIIHRLDPYMDDAGIVRVGGRMPIASGIVAHPAIIPRKGHITSLIVRHFHSVTGHQGRGMTTNAIRSHGLWILGCSSAVSQQIYQCVHCRRTRGAVQEQKMSDLPSDRVQPFPPFTYGAVDYFGPVFDQGR</sequence>
<dbReference type="KEGG" id="lak:106162064"/>
<dbReference type="InParanoid" id="A0A1S3IB47"/>